<protein>
    <recommendedName>
        <fullName evidence="2">histidine kinase</fullName>
        <ecNumber evidence="2">2.7.13.3</ecNumber>
    </recommendedName>
</protein>
<evidence type="ECO:0000256" key="2">
    <source>
        <dbReference type="ARBA" id="ARBA00012438"/>
    </source>
</evidence>
<feature type="domain" description="PAS" evidence="9">
    <location>
        <begin position="376"/>
        <end position="429"/>
    </location>
</feature>
<dbReference type="Pfam" id="PF08447">
    <property type="entry name" value="PAS_3"/>
    <property type="match status" value="1"/>
</dbReference>
<evidence type="ECO:0000256" key="5">
    <source>
        <dbReference type="ARBA" id="ARBA00022777"/>
    </source>
</evidence>
<dbReference type="Pfam" id="PF02518">
    <property type="entry name" value="HATPase_c"/>
    <property type="match status" value="1"/>
</dbReference>
<evidence type="ECO:0000256" key="6">
    <source>
        <dbReference type="SAM" id="MobiDB-lite"/>
    </source>
</evidence>
<feature type="domain" description="PAC" evidence="10">
    <location>
        <begin position="323"/>
        <end position="375"/>
    </location>
</feature>
<dbReference type="InterPro" id="IPR004358">
    <property type="entry name" value="Sig_transdc_His_kin-like_C"/>
</dbReference>
<feature type="domain" description="PAS" evidence="9">
    <location>
        <begin position="516"/>
        <end position="583"/>
    </location>
</feature>
<dbReference type="Pfam" id="PF00072">
    <property type="entry name" value="Response_reg"/>
    <property type="match status" value="1"/>
</dbReference>
<gene>
    <name evidence="11" type="ORF">ASZ90_010469</name>
</gene>
<evidence type="ECO:0000256" key="1">
    <source>
        <dbReference type="ARBA" id="ARBA00000085"/>
    </source>
</evidence>
<dbReference type="GO" id="GO:0000160">
    <property type="term" value="P:phosphorelay signal transduction system"/>
    <property type="evidence" value="ECO:0007669"/>
    <property type="project" value="InterPro"/>
</dbReference>
<dbReference type="InterPro" id="IPR013656">
    <property type="entry name" value="PAS_4"/>
</dbReference>
<name>A0A0W8FFX9_9ZZZZ</name>
<evidence type="ECO:0000259" key="9">
    <source>
        <dbReference type="PROSITE" id="PS50112"/>
    </source>
</evidence>
<dbReference type="CDD" id="cd00130">
    <property type="entry name" value="PAS"/>
    <property type="match status" value="3"/>
</dbReference>
<dbReference type="CDD" id="cd00075">
    <property type="entry name" value="HATPase"/>
    <property type="match status" value="1"/>
</dbReference>
<dbReference type="Pfam" id="PF08448">
    <property type="entry name" value="PAS_4"/>
    <property type="match status" value="1"/>
</dbReference>
<sequence>MKILERISISRGRFYPTIPGKWTAGTIAPAQRRGGTAHSSGNPPDIDREPFRGPAPGFMPVASALRGAPDLLSNRADPRRFAPARMFPSSPIPPAQSYLKNRMARSYMHPSPQCACNMCGDRTIRVLLISDSPCCTGLIKQHLERSGGIFVTGVSSAEEALHRIKHCDVAVCEYRMPGMDGLTLLSGVRSRHPGLPFIFFADACTKDEVLEALHNGADSFIEKTGDSREEASLLRQAVLRIADRTRFEQTCETEYRAFAEATHEIPYQIDAEGILTYIGPQIGRYGYKPEDIISRPIAEVLCETDRERVLQDFSLTIATGREFPTRFRIVAADGAIRWLEERGVAIVDESGAAFGIRGFLRDITGQKQAEEAARELQRRLSDIIDFLPDATFVIDREGRVIAWNRAMERMTGVPAGEMLGRGDYEYAHPFYRCRRPILIDLAFSQDASIEQHYAWVRKEGSTYMAETTMRRDSGSEMVLWGIATPLYNDEGEIVGAIESIRDITGWRKAEKGLRESEERYRTVFENSGTAMAIVEKDGIVSLVNAESERLFGYAREDTLGKMRFDAFVAPHDRERLWRTFLERNRHPASTPRQYEADIVDAWRKIIRGLFTVACIPGTKSRVVSIIDITDRKRAENRIEHLNRVLLAITNVGERMRMEGDREHLLRGVCATLTETRGYLSAWIALLDCAGRCTAAAEAGLGERHLQLLEYLERGNPAPCIRKALDRSGVVAMQDPVRECADAPFAHMDASWGLMIVRLEHGGKVLGLLAISMPGELVFDREEQMLFEKLAGDIAYALHNLELEDEHHYQEALKRANKKLNLLGSITRHDILNQLTPLFGYADLLETTASENSLTMKYITGIREAARRVQRQISFTRDYEDMGVHAPEWQRVEAVVEQAAKSVPLGRIRLTVTTGALEVFSDPLLEKVFINLLENTVRHGEEATRIHISFIERGDRGIVIVEDDGAGVPVAQKLHIFDRAFGEHTGLGLFLVKEILHITGMSIRETGEAGKGARFEIEIPAGGYRMAPG</sequence>
<dbReference type="SUPFAM" id="SSF55874">
    <property type="entry name" value="ATPase domain of HSP90 chaperone/DNA topoisomerase II/histidine kinase"/>
    <property type="match status" value="1"/>
</dbReference>
<dbReference type="InterPro" id="IPR036890">
    <property type="entry name" value="HATPase_C_sf"/>
</dbReference>
<dbReference type="SMART" id="SM00086">
    <property type="entry name" value="PAC"/>
    <property type="match status" value="2"/>
</dbReference>
<dbReference type="EC" id="2.7.13.3" evidence="2"/>
<feature type="domain" description="PAC" evidence="10">
    <location>
        <begin position="463"/>
        <end position="515"/>
    </location>
</feature>
<dbReference type="PRINTS" id="PR00344">
    <property type="entry name" value="BCTRLSENSOR"/>
</dbReference>
<dbReference type="PANTHER" id="PTHR43304:SF1">
    <property type="entry name" value="PAC DOMAIN-CONTAINING PROTEIN"/>
    <property type="match status" value="1"/>
</dbReference>
<dbReference type="SUPFAM" id="SSF55781">
    <property type="entry name" value="GAF domain-like"/>
    <property type="match status" value="1"/>
</dbReference>
<dbReference type="PROSITE" id="PS50113">
    <property type="entry name" value="PAC"/>
    <property type="match status" value="2"/>
</dbReference>
<evidence type="ECO:0000259" key="8">
    <source>
        <dbReference type="PROSITE" id="PS50110"/>
    </source>
</evidence>
<dbReference type="InterPro" id="IPR013655">
    <property type="entry name" value="PAS_fold_3"/>
</dbReference>
<proteinExistence type="predicted"/>
<evidence type="ECO:0000313" key="11">
    <source>
        <dbReference type="EMBL" id="KUG19814.1"/>
    </source>
</evidence>
<dbReference type="InterPro" id="IPR035965">
    <property type="entry name" value="PAS-like_dom_sf"/>
</dbReference>
<dbReference type="GO" id="GO:0006355">
    <property type="term" value="P:regulation of DNA-templated transcription"/>
    <property type="evidence" value="ECO:0007669"/>
    <property type="project" value="InterPro"/>
</dbReference>
<dbReference type="Gene3D" id="3.40.50.2300">
    <property type="match status" value="1"/>
</dbReference>
<dbReference type="InterPro" id="IPR001789">
    <property type="entry name" value="Sig_transdc_resp-reg_receiver"/>
</dbReference>
<feature type="domain" description="Response regulatory" evidence="8">
    <location>
        <begin position="125"/>
        <end position="238"/>
    </location>
</feature>
<dbReference type="PROSITE" id="PS50110">
    <property type="entry name" value="RESPONSE_REGULATORY"/>
    <property type="match status" value="1"/>
</dbReference>
<dbReference type="GO" id="GO:0004673">
    <property type="term" value="F:protein histidine kinase activity"/>
    <property type="evidence" value="ECO:0007669"/>
    <property type="project" value="UniProtKB-EC"/>
</dbReference>
<accession>A0A0W8FFX9</accession>
<reference evidence="11" key="1">
    <citation type="journal article" date="2015" name="Proc. Natl. Acad. Sci. U.S.A.">
        <title>Networks of energetic and metabolic interactions define dynamics in microbial communities.</title>
        <authorList>
            <person name="Embree M."/>
            <person name="Liu J.K."/>
            <person name="Al-Bassam M.M."/>
            <person name="Zengler K."/>
        </authorList>
    </citation>
    <scope>NUCLEOTIDE SEQUENCE</scope>
</reference>
<keyword evidence="5" id="KW-0418">Kinase</keyword>
<dbReference type="SMART" id="SM00448">
    <property type="entry name" value="REC"/>
    <property type="match status" value="1"/>
</dbReference>
<dbReference type="Pfam" id="PF00989">
    <property type="entry name" value="PAS"/>
    <property type="match status" value="1"/>
</dbReference>
<dbReference type="SMART" id="SM00387">
    <property type="entry name" value="HATPase_c"/>
    <property type="match status" value="1"/>
</dbReference>
<dbReference type="NCBIfam" id="TIGR00229">
    <property type="entry name" value="sensory_box"/>
    <property type="match status" value="3"/>
</dbReference>
<dbReference type="Gene3D" id="3.30.565.10">
    <property type="entry name" value="Histidine kinase-like ATPase, C-terminal domain"/>
    <property type="match status" value="1"/>
</dbReference>
<dbReference type="Gene3D" id="3.30.450.40">
    <property type="match status" value="1"/>
</dbReference>
<dbReference type="SUPFAM" id="SSF52172">
    <property type="entry name" value="CheY-like"/>
    <property type="match status" value="1"/>
</dbReference>
<dbReference type="Gene3D" id="3.30.450.20">
    <property type="entry name" value="PAS domain"/>
    <property type="match status" value="3"/>
</dbReference>
<dbReference type="CDD" id="cd00156">
    <property type="entry name" value="REC"/>
    <property type="match status" value="1"/>
</dbReference>
<dbReference type="InterPro" id="IPR003594">
    <property type="entry name" value="HATPase_dom"/>
</dbReference>
<dbReference type="InterPro" id="IPR001610">
    <property type="entry name" value="PAC"/>
</dbReference>
<dbReference type="InterPro" id="IPR013767">
    <property type="entry name" value="PAS_fold"/>
</dbReference>
<feature type="region of interest" description="Disordered" evidence="6">
    <location>
        <begin position="25"/>
        <end position="53"/>
    </location>
</feature>
<evidence type="ECO:0000259" key="7">
    <source>
        <dbReference type="PROSITE" id="PS50109"/>
    </source>
</evidence>
<dbReference type="InterPro" id="IPR000700">
    <property type="entry name" value="PAS-assoc_C"/>
</dbReference>
<dbReference type="PANTHER" id="PTHR43304">
    <property type="entry name" value="PHYTOCHROME-LIKE PROTEIN CPH1"/>
    <property type="match status" value="1"/>
</dbReference>
<comment type="caution">
    <text evidence="11">The sequence shown here is derived from an EMBL/GenBank/DDBJ whole genome shotgun (WGS) entry which is preliminary data.</text>
</comment>
<dbReference type="InterPro" id="IPR011006">
    <property type="entry name" value="CheY-like_superfamily"/>
</dbReference>
<keyword evidence="4" id="KW-0808">Transferase</keyword>
<evidence type="ECO:0000259" key="10">
    <source>
        <dbReference type="PROSITE" id="PS50113"/>
    </source>
</evidence>
<dbReference type="EMBL" id="LNQE01001255">
    <property type="protein sequence ID" value="KUG19814.1"/>
    <property type="molecule type" value="Genomic_DNA"/>
</dbReference>
<dbReference type="InterPro" id="IPR029016">
    <property type="entry name" value="GAF-like_dom_sf"/>
</dbReference>
<dbReference type="PROSITE" id="PS50112">
    <property type="entry name" value="PAS"/>
    <property type="match status" value="2"/>
</dbReference>
<comment type="catalytic activity">
    <reaction evidence="1">
        <text>ATP + protein L-histidine = ADP + protein N-phospho-L-histidine.</text>
        <dbReference type="EC" id="2.7.13.3"/>
    </reaction>
</comment>
<keyword evidence="3" id="KW-0597">Phosphoprotein</keyword>
<dbReference type="InterPro" id="IPR005467">
    <property type="entry name" value="His_kinase_dom"/>
</dbReference>
<dbReference type="SUPFAM" id="SSF55785">
    <property type="entry name" value="PYP-like sensor domain (PAS domain)"/>
    <property type="match status" value="3"/>
</dbReference>
<organism evidence="11">
    <name type="scientific">hydrocarbon metagenome</name>
    <dbReference type="NCBI Taxonomy" id="938273"/>
    <lineage>
        <taxon>unclassified sequences</taxon>
        <taxon>metagenomes</taxon>
        <taxon>ecological metagenomes</taxon>
    </lineage>
</organism>
<evidence type="ECO:0000256" key="3">
    <source>
        <dbReference type="ARBA" id="ARBA00022553"/>
    </source>
</evidence>
<dbReference type="InterPro" id="IPR000014">
    <property type="entry name" value="PAS"/>
</dbReference>
<dbReference type="SMART" id="SM00091">
    <property type="entry name" value="PAS"/>
    <property type="match status" value="3"/>
</dbReference>
<dbReference type="InterPro" id="IPR052162">
    <property type="entry name" value="Sensor_kinase/Photoreceptor"/>
</dbReference>
<evidence type="ECO:0000256" key="4">
    <source>
        <dbReference type="ARBA" id="ARBA00022679"/>
    </source>
</evidence>
<dbReference type="AlphaFoldDB" id="A0A0W8FFX9"/>
<dbReference type="PROSITE" id="PS50109">
    <property type="entry name" value="HIS_KIN"/>
    <property type="match status" value="1"/>
</dbReference>
<feature type="domain" description="Histidine kinase" evidence="7">
    <location>
        <begin position="825"/>
        <end position="1022"/>
    </location>
</feature>